<dbReference type="Gene3D" id="1.10.260.50">
    <property type="match status" value="1"/>
</dbReference>
<dbReference type="Proteomes" id="UP000219412">
    <property type="component" value="Unassembled WGS sequence"/>
</dbReference>
<organism evidence="4 5">
    <name type="scientific">Salinicoccus kekensis</name>
    <dbReference type="NCBI Taxonomy" id="714307"/>
    <lineage>
        <taxon>Bacteria</taxon>
        <taxon>Bacillati</taxon>
        <taxon>Bacillota</taxon>
        <taxon>Bacilli</taxon>
        <taxon>Bacillales</taxon>
        <taxon>Staphylococcaceae</taxon>
        <taxon>Salinicoccus</taxon>
    </lineage>
</organism>
<dbReference type="RefSeq" id="WP_097039322.1">
    <property type="nucleotide sequence ID" value="NZ_OBQF01000001.1"/>
</dbReference>
<feature type="domain" description="Aminotransferase class V" evidence="3">
    <location>
        <begin position="2"/>
        <end position="359"/>
    </location>
</feature>
<protein>
    <submittedName>
        <fullName evidence="4">Cysteine desulfurase</fullName>
    </submittedName>
</protein>
<dbReference type="PANTHER" id="PTHR11601:SF50">
    <property type="entry name" value="CYSTEINE DESULFURASE ISCS 2-RELATED"/>
    <property type="match status" value="1"/>
</dbReference>
<name>A0A285UG34_9STAP</name>
<dbReference type="PANTHER" id="PTHR11601">
    <property type="entry name" value="CYSTEINE DESULFURYLASE FAMILY MEMBER"/>
    <property type="match status" value="1"/>
</dbReference>
<evidence type="ECO:0000256" key="2">
    <source>
        <dbReference type="ARBA" id="ARBA00022898"/>
    </source>
</evidence>
<keyword evidence="2" id="KW-0663">Pyridoxal phosphate</keyword>
<dbReference type="Pfam" id="PF00266">
    <property type="entry name" value="Aminotran_5"/>
    <property type="match status" value="1"/>
</dbReference>
<dbReference type="OrthoDB" id="9808002at2"/>
<dbReference type="InterPro" id="IPR000192">
    <property type="entry name" value="Aminotrans_V_dom"/>
</dbReference>
<dbReference type="PIRSF" id="PIRSF005572">
    <property type="entry name" value="NifS"/>
    <property type="match status" value="1"/>
</dbReference>
<dbReference type="Gene3D" id="3.40.640.10">
    <property type="entry name" value="Type I PLP-dependent aspartate aminotransferase-like (Major domain)"/>
    <property type="match status" value="1"/>
</dbReference>
<dbReference type="InterPro" id="IPR016454">
    <property type="entry name" value="Cysteine_dSase"/>
</dbReference>
<sequence>MHYFDNAATTKPYAEALHTFNKVNEDYYFNTASIHKAGRDSAKLLEASRKQVLEIFGLPHYQCVFTSGATESNNIALQGTLRRKKRFGRTILVSELEHPSVINILDHQQKEGFNVKFIRTTEAGRVDVDHLKSLLDEDVILVTVMAVNNIVGSVQPVEEIKSALTDYPKAHFHVDATQAVGKARFNYEGVDSVSISAHKFHGVKGAGALMLKEIKAAEPIHYGGGHEFDIRSGTVNLPSVTAMAKALRLSVENMGDDIERISEYNRMIREEMEAHGSITIQPSGVPHIINMAFNGAKGEVVVNALSGKNVMVSTTSACASERAMSNETLTAMGVDKEVIDGSIRISMSGNTTRRDIEVLIRSLKEVYEEIGDVLK</sequence>
<dbReference type="SUPFAM" id="SSF53383">
    <property type="entry name" value="PLP-dependent transferases"/>
    <property type="match status" value="1"/>
</dbReference>
<evidence type="ECO:0000259" key="3">
    <source>
        <dbReference type="Pfam" id="PF00266"/>
    </source>
</evidence>
<dbReference type="InterPro" id="IPR015421">
    <property type="entry name" value="PyrdxlP-dep_Trfase_major"/>
</dbReference>
<dbReference type="EMBL" id="OBQF01000001">
    <property type="protein sequence ID" value="SOC39231.1"/>
    <property type="molecule type" value="Genomic_DNA"/>
</dbReference>
<gene>
    <name evidence="4" type="ORF">SAMN05878391_0782</name>
</gene>
<dbReference type="AlphaFoldDB" id="A0A285UG34"/>
<dbReference type="InterPro" id="IPR015424">
    <property type="entry name" value="PyrdxlP-dep_Trfase"/>
</dbReference>
<keyword evidence="5" id="KW-1185">Reference proteome</keyword>
<evidence type="ECO:0000256" key="1">
    <source>
        <dbReference type="ARBA" id="ARBA00001933"/>
    </source>
</evidence>
<reference evidence="5" key="1">
    <citation type="submission" date="2017-08" db="EMBL/GenBank/DDBJ databases">
        <authorList>
            <person name="Varghese N."/>
            <person name="Submissions S."/>
        </authorList>
    </citation>
    <scope>NUCLEOTIDE SEQUENCE [LARGE SCALE GENOMIC DNA]</scope>
    <source>
        <strain evidence="5">DSM 23173</strain>
    </source>
</reference>
<dbReference type="InterPro" id="IPR015422">
    <property type="entry name" value="PyrdxlP-dep_Trfase_small"/>
</dbReference>
<dbReference type="GO" id="GO:0003824">
    <property type="term" value="F:catalytic activity"/>
    <property type="evidence" value="ECO:0007669"/>
    <property type="project" value="UniProtKB-ARBA"/>
</dbReference>
<evidence type="ECO:0000313" key="5">
    <source>
        <dbReference type="Proteomes" id="UP000219412"/>
    </source>
</evidence>
<evidence type="ECO:0000313" key="4">
    <source>
        <dbReference type="EMBL" id="SOC39231.1"/>
    </source>
</evidence>
<dbReference type="Gene3D" id="3.90.1150.10">
    <property type="entry name" value="Aspartate Aminotransferase, domain 1"/>
    <property type="match status" value="1"/>
</dbReference>
<comment type="cofactor">
    <cofactor evidence="1">
        <name>pyridoxal 5'-phosphate</name>
        <dbReference type="ChEBI" id="CHEBI:597326"/>
    </cofactor>
</comment>
<proteinExistence type="predicted"/>
<accession>A0A285UG34</accession>